<feature type="compositionally biased region" description="Pro residues" evidence="3">
    <location>
        <begin position="871"/>
        <end position="889"/>
    </location>
</feature>
<evidence type="ECO:0000256" key="2">
    <source>
        <dbReference type="PROSITE-ProRule" id="PRU00035"/>
    </source>
</evidence>
<dbReference type="PANTHER" id="PTHR13503:SF3">
    <property type="entry name" value="NEGATIVE ELONGATION FACTOR B"/>
    <property type="match status" value="1"/>
</dbReference>
<feature type="region of interest" description="Disordered" evidence="3">
    <location>
        <begin position="712"/>
        <end position="734"/>
    </location>
</feature>
<dbReference type="GO" id="GO:0034244">
    <property type="term" value="P:negative regulation of transcription elongation by RNA polymerase II"/>
    <property type="evidence" value="ECO:0007669"/>
    <property type="project" value="TreeGrafter"/>
</dbReference>
<feature type="domain" description="Bromo" evidence="4">
    <location>
        <begin position="361"/>
        <end position="434"/>
    </location>
</feature>
<reference evidence="5" key="1">
    <citation type="submission" date="2021-01" db="EMBL/GenBank/DDBJ databases">
        <authorList>
            <person name="Corre E."/>
            <person name="Pelletier E."/>
            <person name="Niang G."/>
            <person name="Scheremetjew M."/>
            <person name="Finn R."/>
            <person name="Kale V."/>
            <person name="Holt S."/>
            <person name="Cochrane G."/>
            <person name="Meng A."/>
            <person name="Brown T."/>
            <person name="Cohen L."/>
        </authorList>
    </citation>
    <scope>NUCLEOTIDE SEQUENCE</scope>
    <source>
        <strain evidence="5">NY070348D</strain>
    </source>
</reference>
<dbReference type="PROSITE" id="PS50014">
    <property type="entry name" value="BROMODOMAIN_2"/>
    <property type="match status" value="1"/>
</dbReference>
<dbReference type="AlphaFoldDB" id="A0A7S2W765"/>
<dbReference type="InterPro" id="IPR001487">
    <property type="entry name" value="Bromodomain"/>
</dbReference>
<dbReference type="PANTHER" id="PTHR13503">
    <property type="entry name" value="NEGATIVE ELONGATION FACTOR COMPLEX MEMBER B"/>
    <property type="match status" value="1"/>
</dbReference>
<dbReference type="SUPFAM" id="SSF47370">
    <property type="entry name" value="Bromodomain"/>
    <property type="match status" value="1"/>
</dbReference>
<evidence type="ECO:0000313" key="6">
    <source>
        <dbReference type="EMBL" id="CAD9670578.1"/>
    </source>
</evidence>
<proteinExistence type="predicted"/>
<keyword evidence="1 2" id="KW-0103">Bromodomain</keyword>
<feature type="region of interest" description="Disordered" evidence="3">
    <location>
        <begin position="461"/>
        <end position="518"/>
    </location>
</feature>
<dbReference type="EMBL" id="HBHK01005467">
    <property type="protein sequence ID" value="CAD9670577.1"/>
    <property type="molecule type" value="Transcribed_RNA"/>
</dbReference>
<gene>
    <name evidence="5" type="ORF">QSP1433_LOCUS3231</name>
    <name evidence="6" type="ORF">QSP1433_LOCUS3232</name>
</gene>
<dbReference type="InterPro" id="IPR036427">
    <property type="entry name" value="Bromodomain-like_sf"/>
</dbReference>
<evidence type="ECO:0000256" key="3">
    <source>
        <dbReference type="SAM" id="MobiDB-lite"/>
    </source>
</evidence>
<dbReference type="EMBL" id="HBHK01005468">
    <property type="protein sequence ID" value="CAD9670578.1"/>
    <property type="molecule type" value="Transcribed_RNA"/>
</dbReference>
<dbReference type="PRINTS" id="PR00503">
    <property type="entry name" value="BROMODOMAIN"/>
</dbReference>
<evidence type="ECO:0000313" key="5">
    <source>
        <dbReference type="EMBL" id="CAD9670577.1"/>
    </source>
</evidence>
<dbReference type="Pfam" id="PF00439">
    <property type="entry name" value="Bromodomain"/>
    <property type="match status" value="1"/>
</dbReference>
<feature type="compositionally biased region" description="Low complexity" evidence="3">
    <location>
        <begin position="715"/>
        <end position="727"/>
    </location>
</feature>
<organism evidence="5">
    <name type="scientific">Mucochytrium quahogii</name>
    <dbReference type="NCBI Taxonomy" id="96639"/>
    <lineage>
        <taxon>Eukaryota</taxon>
        <taxon>Sar</taxon>
        <taxon>Stramenopiles</taxon>
        <taxon>Bigyra</taxon>
        <taxon>Labyrinthulomycetes</taxon>
        <taxon>Thraustochytrida</taxon>
        <taxon>Thraustochytriidae</taxon>
        <taxon>Mucochytrium</taxon>
    </lineage>
</organism>
<protein>
    <recommendedName>
        <fullName evidence="4">Bromo domain-containing protein</fullName>
    </recommendedName>
</protein>
<name>A0A7S2W765_9STRA</name>
<feature type="region of interest" description="Disordered" evidence="3">
    <location>
        <begin position="863"/>
        <end position="911"/>
    </location>
</feature>
<dbReference type="Gene3D" id="1.20.920.10">
    <property type="entry name" value="Bromodomain-like"/>
    <property type="match status" value="1"/>
</dbReference>
<evidence type="ECO:0000256" key="1">
    <source>
        <dbReference type="ARBA" id="ARBA00023117"/>
    </source>
</evidence>
<sequence>MEDREEGDDEGVAEGLLLSSEYIRARLVGADDPLRVVDELQSKHGPGIKKCQPVLGMLKVFGFRRFELYRDLFEQLKQVLWKEIPKSPKETLARLLGEAISLIGFTPLEDVVIKILAALPNPPDDILEQLSLLDRSVFNKLPRHTRQLVWEQFPKTFQRHVTPLIDRYISDHSSITWGEEMHPDTNYPPPHKRRQKVVPLQELIGAIGSSARLYRHVVDEVRRRFAESGNMRFCALRSDLLMGLHDISASTILATEPCHDFAWYLDAYVKQIFFNAARESLEMKTALLEKSVVNELQKIISGTFKPGLGSAFASPDDIFQLGAGRPKTGGRPQSGAAAIRARHSKVVDLTSVLLDAWKKIKVADRNRMFLNPVVETYPQLENAYLAVVKRPMDLQTIEDKIRKRQYTCVDDMRVDLHLIAHNSRLFNGPKHKITQTAQNLMQIKAENYLNIATNRLEQAKAEQRLHEQQNNPQRTDKPAVEEKVEGREQTAEEIQRKKAKETEKKRLQDKKAENERLSKIEKATRHPRAISDAAMILASGSTVNALTTIFWFLIGEEVIKKEILPREADTTRAIAWMLEISSTAWNLVLDAEANRITRITPLSKSVKTSALPIFACMMLDSSKFRTAKPTFDGVVEIDKLDESLLQQCKDSWVVRNGVLNFFCQCICDRDRSLLVPLLAVIKEMGASATDQSSFLHSLVTSFYMSSSSHAVAKTSPSSWSNRPSSSQKSKEPPLPPEFLIDTIKAVFLPAVLRASPLTTPKEKTARQHVQLSRLLTLESTIQNLPQNEVLKFCRAGILSLAGIQKDKDPNATLVSPELKDIINQRYTDPSFDRAKRQYEKLFRRFPTFRDQCGLPPCHDVGVDSSGRRFPSPSPSPFITPSPSPSPYAPSPFTANSPNILTGAPPAGPPAYGGALLAKITKRPLDERDQSLAKKQK</sequence>
<feature type="compositionally biased region" description="Basic and acidic residues" evidence="3">
    <location>
        <begin position="474"/>
        <end position="518"/>
    </location>
</feature>
<dbReference type="GO" id="GO:0032021">
    <property type="term" value="C:NELF complex"/>
    <property type="evidence" value="ECO:0007669"/>
    <property type="project" value="TreeGrafter"/>
</dbReference>
<dbReference type="InterPro" id="IPR010405">
    <property type="entry name" value="COBRA1"/>
</dbReference>
<dbReference type="Pfam" id="PF06209">
    <property type="entry name" value="COBRA1"/>
    <property type="match status" value="1"/>
</dbReference>
<evidence type="ECO:0000259" key="4">
    <source>
        <dbReference type="PROSITE" id="PS50014"/>
    </source>
</evidence>
<dbReference type="SMART" id="SM00297">
    <property type="entry name" value="BROMO"/>
    <property type="match status" value="1"/>
</dbReference>
<accession>A0A7S2W765</accession>